<evidence type="ECO:0000313" key="5">
    <source>
        <dbReference type="EMBL" id="KAG2423107.1"/>
    </source>
</evidence>
<evidence type="ECO:0000256" key="1">
    <source>
        <dbReference type="ARBA" id="ARBA00022574"/>
    </source>
</evidence>
<dbReference type="Pfam" id="PF00400">
    <property type="entry name" value="WD40"/>
    <property type="match status" value="2"/>
</dbReference>
<dbReference type="PANTHER" id="PTHR44006:SF1">
    <property type="entry name" value="U5 SMALL NUCLEAR RIBONUCLEOPROTEIN 40 KDA PROTEIN"/>
    <property type="match status" value="1"/>
</dbReference>
<proteinExistence type="predicted"/>
<name>A0A835SE84_CHLIN</name>
<dbReference type="Gene3D" id="2.130.10.10">
    <property type="entry name" value="YVTN repeat-like/Quinoprotein amine dehydrogenase"/>
    <property type="match status" value="1"/>
</dbReference>
<dbReference type="SMART" id="SM00320">
    <property type="entry name" value="WD40"/>
    <property type="match status" value="4"/>
</dbReference>
<feature type="repeat" description="WD" evidence="3">
    <location>
        <begin position="404"/>
        <end position="437"/>
    </location>
</feature>
<feature type="region of interest" description="Disordered" evidence="4">
    <location>
        <begin position="58"/>
        <end position="81"/>
    </location>
</feature>
<keyword evidence="2" id="KW-0677">Repeat</keyword>
<dbReference type="InterPro" id="IPR019775">
    <property type="entry name" value="WD40_repeat_CS"/>
</dbReference>
<dbReference type="GO" id="GO:0003723">
    <property type="term" value="F:RNA binding"/>
    <property type="evidence" value="ECO:0007669"/>
    <property type="project" value="TreeGrafter"/>
</dbReference>
<dbReference type="PROSITE" id="PS50294">
    <property type="entry name" value="WD_REPEATS_REGION"/>
    <property type="match status" value="1"/>
</dbReference>
<dbReference type="EMBL" id="JAEHOC010000086">
    <property type="protein sequence ID" value="KAG2423107.1"/>
    <property type="molecule type" value="Genomic_DNA"/>
</dbReference>
<feature type="compositionally biased region" description="Pro residues" evidence="4">
    <location>
        <begin position="111"/>
        <end position="147"/>
    </location>
</feature>
<dbReference type="PROSITE" id="PS50082">
    <property type="entry name" value="WD_REPEATS_2"/>
    <property type="match status" value="1"/>
</dbReference>
<dbReference type="PROSITE" id="PS00678">
    <property type="entry name" value="WD_REPEATS_1"/>
    <property type="match status" value="1"/>
</dbReference>
<accession>A0A835SE84</accession>
<dbReference type="AlphaFoldDB" id="A0A835SE84"/>
<sequence>MVERLKQMQATGEQLKAPVQIAAAPAGPTAQPVQSAAPAHTGVARMAPAAPYPTAHAWRCPSRPRRRAAAAAAAAPRPAAAPNPATAAAAAAAAAKAAAAVNAAAAARPKAPTPAPAPVRPAPAPVPAPAPRPAPAPARPAPPPAPAPTTSSSSYGYGGGGRLVWECCMTSDESDHNRDPVQALQFVPAIPGLPGGDGHGGWLVSSSRRLLNLWECSPGGGRGVMSIMLLHSQETEFVSSRLAAEPSSRLLFAASTEARSGAEFVTVHSLDAEAGMLAYKYKLAVTPPNAPKPPAPPVGVPPVRHLSGVASLSAFGGGLAGTCGAAYQSQVYVYDTPGLTPAPGANRPEGVHPKGSWKAHDGGAPITALAASAVGGARVVTGFRDGSICVWDMRQKPPAAAWRNKGHGQSVTGLQVANDSTLVSSSLDGKVCIWDLRVTGSPRASAVPDGSQVLCVKMSPAGDCVAAATSRALVTVDLLDGAASVAPVTSAPLAKPFSDVVWNSLTGEIYAASPAGTVSVFRQTFK</sequence>
<dbReference type="GO" id="GO:0071013">
    <property type="term" value="C:catalytic step 2 spliceosome"/>
    <property type="evidence" value="ECO:0007669"/>
    <property type="project" value="TreeGrafter"/>
</dbReference>
<feature type="region of interest" description="Disordered" evidence="4">
    <location>
        <begin position="109"/>
        <end position="155"/>
    </location>
</feature>
<feature type="compositionally biased region" description="Low complexity" evidence="4">
    <location>
        <begin position="69"/>
        <end position="81"/>
    </location>
</feature>
<evidence type="ECO:0000256" key="2">
    <source>
        <dbReference type="ARBA" id="ARBA00022737"/>
    </source>
</evidence>
<dbReference type="OrthoDB" id="2096344at2759"/>
<comment type="caution">
    <text evidence="5">The sequence shown here is derived from an EMBL/GenBank/DDBJ whole genome shotgun (WGS) entry which is preliminary data.</text>
</comment>
<gene>
    <name evidence="5" type="ORF">HXX76_002331</name>
</gene>
<protein>
    <submittedName>
        <fullName evidence="5">Uncharacterized protein</fullName>
    </submittedName>
</protein>
<keyword evidence="6" id="KW-1185">Reference proteome</keyword>
<dbReference type="Proteomes" id="UP000650467">
    <property type="component" value="Unassembled WGS sequence"/>
</dbReference>
<dbReference type="InterPro" id="IPR015943">
    <property type="entry name" value="WD40/YVTN_repeat-like_dom_sf"/>
</dbReference>
<dbReference type="InterPro" id="IPR036322">
    <property type="entry name" value="WD40_repeat_dom_sf"/>
</dbReference>
<dbReference type="SUPFAM" id="SSF50978">
    <property type="entry name" value="WD40 repeat-like"/>
    <property type="match status" value="1"/>
</dbReference>
<evidence type="ECO:0000256" key="3">
    <source>
        <dbReference type="PROSITE-ProRule" id="PRU00221"/>
    </source>
</evidence>
<dbReference type="PANTHER" id="PTHR44006">
    <property type="entry name" value="U5 SMALL NUCLEAR RIBONUCLEOPROTEIN 40 KDA PROTEIN"/>
    <property type="match status" value="1"/>
</dbReference>
<reference evidence="5" key="1">
    <citation type="journal article" date="2020" name="bioRxiv">
        <title>Comparative genomics of Chlamydomonas.</title>
        <authorList>
            <person name="Craig R.J."/>
            <person name="Hasan A.R."/>
            <person name="Ness R.W."/>
            <person name="Keightley P.D."/>
        </authorList>
    </citation>
    <scope>NUCLEOTIDE SEQUENCE</scope>
    <source>
        <strain evidence="5">SAG 7.73</strain>
    </source>
</reference>
<dbReference type="InterPro" id="IPR001680">
    <property type="entry name" value="WD40_rpt"/>
</dbReference>
<keyword evidence="1 3" id="KW-0853">WD repeat</keyword>
<evidence type="ECO:0000313" key="6">
    <source>
        <dbReference type="Proteomes" id="UP000650467"/>
    </source>
</evidence>
<dbReference type="InterPro" id="IPR052234">
    <property type="entry name" value="U5_snRNP_Component"/>
</dbReference>
<organism evidence="5 6">
    <name type="scientific">Chlamydomonas incerta</name>
    <dbReference type="NCBI Taxonomy" id="51695"/>
    <lineage>
        <taxon>Eukaryota</taxon>
        <taxon>Viridiplantae</taxon>
        <taxon>Chlorophyta</taxon>
        <taxon>core chlorophytes</taxon>
        <taxon>Chlorophyceae</taxon>
        <taxon>CS clade</taxon>
        <taxon>Chlamydomonadales</taxon>
        <taxon>Chlamydomonadaceae</taxon>
        <taxon>Chlamydomonas</taxon>
    </lineage>
</organism>
<evidence type="ECO:0000256" key="4">
    <source>
        <dbReference type="SAM" id="MobiDB-lite"/>
    </source>
</evidence>